<name>A0A235HKA4_AZOBR</name>
<dbReference type="InterPro" id="IPR020053">
    <property type="entry name" value="Ribosome-bd_factorA_CS"/>
</dbReference>
<keyword evidence="2" id="KW-0963">Cytoplasm</keyword>
<protein>
    <recommendedName>
        <fullName evidence="2">Ribosome-binding factor A</fullName>
    </recommendedName>
</protein>
<evidence type="ECO:0000256" key="2">
    <source>
        <dbReference type="HAMAP-Rule" id="MF_00003"/>
    </source>
</evidence>
<keyword evidence="1 2" id="KW-0690">Ribosome biogenesis</keyword>
<accession>A0A235HKA4</accession>
<dbReference type="NCBIfam" id="NF001802">
    <property type="entry name" value="PRK00521.2-5"/>
    <property type="match status" value="1"/>
</dbReference>
<dbReference type="InterPro" id="IPR000238">
    <property type="entry name" value="RbfA"/>
</dbReference>
<proteinExistence type="inferred from homology"/>
<dbReference type="InterPro" id="IPR015946">
    <property type="entry name" value="KH_dom-like_a/b"/>
</dbReference>
<comment type="similarity">
    <text evidence="2">Belongs to the RbfA family.</text>
</comment>
<comment type="subunit">
    <text evidence="2">Monomer. Binds 30S ribosomal subunits, but not 50S ribosomal subunits or 70S ribosomes.</text>
</comment>
<dbReference type="Proteomes" id="UP000215367">
    <property type="component" value="Unassembled WGS sequence"/>
</dbReference>
<evidence type="ECO:0000256" key="1">
    <source>
        <dbReference type="ARBA" id="ARBA00022517"/>
    </source>
</evidence>
<dbReference type="Pfam" id="PF02033">
    <property type="entry name" value="RBFA"/>
    <property type="match status" value="1"/>
</dbReference>
<feature type="compositionally biased region" description="Acidic residues" evidence="3">
    <location>
        <begin position="142"/>
        <end position="188"/>
    </location>
</feature>
<dbReference type="AlphaFoldDB" id="A0A235HKA4"/>
<dbReference type="GO" id="GO:0030490">
    <property type="term" value="P:maturation of SSU-rRNA"/>
    <property type="evidence" value="ECO:0007669"/>
    <property type="project" value="UniProtKB-UniRule"/>
</dbReference>
<dbReference type="Gene3D" id="3.30.300.20">
    <property type="match status" value="1"/>
</dbReference>
<dbReference type="SUPFAM" id="SSF89919">
    <property type="entry name" value="Ribosome-binding factor A, RbfA"/>
    <property type="match status" value="1"/>
</dbReference>
<comment type="caution">
    <text evidence="4">The sequence shown here is derived from an EMBL/GenBank/DDBJ whole genome shotgun (WGS) entry which is preliminary data.</text>
</comment>
<evidence type="ECO:0000313" key="5">
    <source>
        <dbReference type="Proteomes" id="UP000215367"/>
    </source>
</evidence>
<dbReference type="EMBL" id="NOWT01000001">
    <property type="protein sequence ID" value="OYD86182.1"/>
    <property type="molecule type" value="Genomic_DNA"/>
</dbReference>
<dbReference type="PANTHER" id="PTHR33515">
    <property type="entry name" value="RIBOSOME-BINDING FACTOR A, CHLOROPLASTIC-RELATED"/>
    <property type="match status" value="1"/>
</dbReference>
<dbReference type="HAMAP" id="MF_00003">
    <property type="entry name" value="RbfA"/>
    <property type="match status" value="1"/>
</dbReference>
<comment type="subcellular location">
    <subcellularLocation>
        <location evidence="2">Cytoplasm</location>
    </subcellularLocation>
</comment>
<dbReference type="NCBIfam" id="TIGR00082">
    <property type="entry name" value="rbfA"/>
    <property type="match status" value="1"/>
</dbReference>
<sequence length="198" mass="21969">MRKKHDLAGKPPSQRQLRVGEEIRHALAELFRRGDFHDPELAELNVTVTEVRISPDLRNATAFVTPLGGGPMDETLSALRRAAPFLRGQIARAINLRHAPTLSFEADTSFDYAGRIDAILHSPAVARDVGYRSLADRVNGDDDHDDEDDGWDEEEDENETDDLDDDDLDGDDLDDEDDDEDEDEDEGNGGEGEGRRGS</sequence>
<comment type="function">
    <text evidence="2">One of several proteins that assist in the late maturation steps of the functional core of the 30S ribosomal subunit. Associates with free 30S ribosomal subunits (but not with 30S subunits that are part of 70S ribosomes or polysomes). Required for efficient processing of 16S rRNA. May interact with the 5'-terminal helix region of 16S rRNA.</text>
</comment>
<evidence type="ECO:0000313" key="4">
    <source>
        <dbReference type="EMBL" id="OYD86182.1"/>
    </source>
</evidence>
<organism evidence="4 5">
    <name type="scientific">Azospirillum brasilense</name>
    <dbReference type="NCBI Taxonomy" id="192"/>
    <lineage>
        <taxon>Bacteria</taxon>
        <taxon>Pseudomonadati</taxon>
        <taxon>Pseudomonadota</taxon>
        <taxon>Alphaproteobacteria</taxon>
        <taxon>Rhodospirillales</taxon>
        <taxon>Azospirillaceae</taxon>
        <taxon>Azospirillum</taxon>
    </lineage>
</organism>
<gene>
    <name evidence="2" type="primary">rbfA</name>
    <name evidence="4" type="ORF">CHT98_01030</name>
</gene>
<dbReference type="GO" id="GO:0005829">
    <property type="term" value="C:cytosol"/>
    <property type="evidence" value="ECO:0007669"/>
    <property type="project" value="TreeGrafter"/>
</dbReference>
<dbReference type="GO" id="GO:0043024">
    <property type="term" value="F:ribosomal small subunit binding"/>
    <property type="evidence" value="ECO:0007669"/>
    <property type="project" value="TreeGrafter"/>
</dbReference>
<evidence type="ECO:0000256" key="3">
    <source>
        <dbReference type="SAM" id="MobiDB-lite"/>
    </source>
</evidence>
<feature type="region of interest" description="Disordered" evidence="3">
    <location>
        <begin position="135"/>
        <end position="198"/>
    </location>
</feature>
<dbReference type="PROSITE" id="PS01319">
    <property type="entry name" value="RBFA"/>
    <property type="match status" value="1"/>
</dbReference>
<dbReference type="InterPro" id="IPR023799">
    <property type="entry name" value="RbfA_dom_sf"/>
</dbReference>
<reference evidence="4 5" key="1">
    <citation type="submission" date="2017-07" db="EMBL/GenBank/DDBJ databases">
        <title>Whole genome sequence of Azospirillum brasilense 2A1, a potential biofertilizer strain.</title>
        <authorList>
            <person name="Fontana C.A."/>
            <person name="Toffoli L.M."/>
            <person name="Salazar S.M."/>
            <person name="Puglisi E."/>
            <person name="Pedraza R."/>
            <person name="Bassi D."/>
            <person name="Cocconcelli P.S."/>
        </authorList>
    </citation>
    <scope>NUCLEOTIDE SEQUENCE [LARGE SCALE GENOMIC DNA]</scope>
    <source>
        <strain evidence="4 5">2A1</strain>
    </source>
</reference>
<dbReference type="PANTHER" id="PTHR33515:SF1">
    <property type="entry name" value="RIBOSOME-BINDING FACTOR A, CHLOROPLASTIC-RELATED"/>
    <property type="match status" value="1"/>
</dbReference>